<keyword evidence="1" id="KW-0067">ATP-binding</keyword>
<sequence>MRMLNQTIRVKSKYPYLIRPRNITILRLFIQIFVFLLLISSWVAIIPFIARLVFSMFFISLLFLVERFFRSNFIANLRNKLNIREALFFMLISLNLYDELDNDVVDTAVLYFDVSEDDKVIICAPLFGNRYLKTLKNLEEYLCPTLGLSLISKKEEIDKIIYVLGHVNQIEQYVFNGQTQTLSRDFFEDIPSPIIKLSNTQKFSLKSNTNLGIYGRTGTGKTIALQWYLFNALAKGCGTADNTYLGIVDGKAADLYGLGKLLQEELGEQITAGSSPQMLAKLSREFLEIMNERFEIIERNSTLNSDAYDLGMTPNFLFIDELASIRDSCGSSKQGKELWNEILQNLGLIARKGRQAGCHLVLSTQDPNAENIPVELRNQISAVLYLGGPGADRLKMAFSMCELENVPTVSDRKGEALFYADGLNTVEPVLTIVPFVDLKTKKEFLQIVRNILPTNEGLSS</sequence>
<proteinExistence type="predicted"/>
<evidence type="ECO:0000313" key="5">
    <source>
        <dbReference type="Proteomes" id="UP001378546"/>
    </source>
</evidence>
<dbReference type="PROSITE" id="PS50901">
    <property type="entry name" value="FTSK"/>
    <property type="match status" value="1"/>
</dbReference>
<dbReference type="EMBL" id="AP026968">
    <property type="protein sequence ID" value="BDT64036.1"/>
    <property type="molecule type" value="Genomic_DNA"/>
</dbReference>
<evidence type="ECO:0000313" key="4">
    <source>
        <dbReference type="EMBL" id="BDT64036.1"/>
    </source>
</evidence>
<keyword evidence="2" id="KW-0812">Transmembrane</keyword>
<keyword evidence="4" id="KW-0132">Cell division</keyword>
<evidence type="ECO:0000256" key="2">
    <source>
        <dbReference type="SAM" id="Phobius"/>
    </source>
</evidence>
<keyword evidence="1" id="KW-0547">Nucleotide-binding</keyword>
<dbReference type="Gene3D" id="3.40.50.300">
    <property type="entry name" value="P-loop containing nucleotide triphosphate hydrolases"/>
    <property type="match status" value="1"/>
</dbReference>
<feature type="binding site" evidence="1">
    <location>
        <begin position="215"/>
        <end position="222"/>
    </location>
    <ligand>
        <name>ATP</name>
        <dbReference type="ChEBI" id="CHEBI:30616"/>
    </ligand>
</feature>
<keyword evidence="4" id="KW-0131">Cell cycle</keyword>
<accession>A0ABM8CF15</accession>
<feature type="transmembrane region" description="Helical" evidence="2">
    <location>
        <begin position="21"/>
        <end position="42"/>
    </location>
</feature>
<keyword evidence="2" id="KW-0472">Membrane</keyword>
<protein>
    <submittedName>
        <fullName evidence="4">Cell division protein FtsK</fullName>
    </submittedName>
</protein>
<keyword evidence="5" id="KW-1185">Reference proteome</keyword>
<keyword evidence="2" id="KW-1133">Transmembrane helix</keyword>
<dbReference type="InterPro" id="IPR027417">
    <property type="entry name" value="P-loop_NTPase"/>
</dbReference>
<dbReference type="GO" id="GO:0051301">
    <property type="term" value="P:cell division"/>
    <property type="evidence" value="ECO:0007669"/>
    <property type="project" value="UniProtKB-KW"/>
</dbReference>
<dbReference type="RefSeq" id="WP_338619744.1">
    <property type="nucleotide sequence ID" value="NZ_AP026968.1"/>
</dbReference>
<organism evidence="4 5">
    <name type="scientific">Streptococcus parapneumoniae</name>
    <dbReference type="NCBI Taxonomy" id="2993430"/>
    <lineage>
        <taxon>Bacteria</taxon>
        <taxon>Bacillati</taxon>
        <taxon>Bacillota</taxon>
        <taxon>Bacilli</taxon>
        <taxon>Lactobacillales</taxon>
        <taxon>Streptococcaceae</taxon>
        <taxon>Streptococcus</taxon>
        <taxon>Streptococcus thalassemiae group</taxon>
    </lineage>
</organism>
<evidence type="ECO:0000259" key="3">
    <source>
        <dbReference type="PROSITE" id="PS50901"/>
    </source>
</evidence>
<name>A0ABM8CF15_9STRE</name>
<feature type="domain" description="FtsK" evidence="3">
    <location>
        <begin position="198"/>
        <end position="395"/>
    </location>
</feature>
<dbReference type="Proteomes" id="UP001378546">
    <property type="component" value="Chromosome"/>
</dbReference>
<dbReference type="InterPro" id="IPR002543">
    <property type="entry name" value="FtsK_dom"/>
</dbReference>
<evidence type="ECO:0000256" key="1">
    <source>
        <dbReference type="PROSITE-ProRule" id="PRU00289"/>
    </source>
</evidence>
<dbReference type="SUPFAM" id="SSF52540">
    <property type="entry name" value="P-loop containing nucleoside triphosphate hydrolases"/>
    <property type="match status" value="1"/>
</dbReference>
<reference evidence="4 5" key="1">
    <citation type="submission" date="2022-11" db="EMBL/GenBank/DDBJ databases">
        <title>Complete genome sequence of alpha-hemolytic streptococci isolated from Japan.</title>
        <authorList>
            <person name="Morita M."/>
            <person name="Chang B."/>
            <person name="Akeda Y."/>
        </authorList>
    </citation>
    <scope>NUCLEOTIDE SEQUENCE [LARGE SCALE GENOMIC DNA]</scope>
    <source>
        <strain evidence="4 5">SP4011</strain>
    </source>
</reference>
<gene>
    <name evidence="4" type="ORF">SP4011_04530</name>
</gene>